<keyword evidence="1" id="KW-1133">Transmembrane helix</keyword>
<dbReference type="AlphaFoldDB" id="A0A022W560"/>
<organism evidence="2">
    <name type="scientific">Trichophyton rubrum CBS 288.86</name>
    <dbReference type="NCBI Taxonomy" id="1215330"/>
    <lineage>
        <taxon>Eukaryota</taxon>
        <taxon>Fungi</taxon>
        <taxon>Dikarya</taxon>
        <taxon>Ascomycota</taxon>
        <taxon>Pezizomycotina</taxon>
        <taxon>Eurotiomycetes</taxon>
        <taxon>Eurotiomycetidae</taxon>
        <taxon>Onygenales</taxon>
        <taxon>Arthrodermataceae</taxon>
        <taxon>Trichophyton</taxon>
    </lineage>
</organism>
<sequence length="94" mass="10494">METAPTWPRQNVRVYNIPESNGVCEYGILVSLQIAMLVLSRFIWIIVIIIVNFERTTPGPHIGESGNQFESVQALGHRKSAILSYTTDHPGRAS</sequence>
<feature type="transmembrane region" description="Helical" evidence="1">
    <location>
        <begin position="26"/>
        <end position="51"/>
    </location>
</feature>
<evidence type="ECO:0000313" key="2">
    <source>
        <dbReference type="EMBL" id="EZF53472.1"/>
    </source>
</evidence>
<evidence type="ECO:0000256" key="1">
    <source>
        <dbReference type="SAM" id="Phobius"/>
    </source>
</evidence>
<proteinExistence type="predicted"/>
<reference evidence="2" key="1">
    <citation type="submission" date="2014-02" db="EMBL/GenBank/DDBJ databases">
        <title>The Genome Sequence of Trichophyton rubrum (morphotype fischeri) CBS 288.86.</title>
        <authorList>
            <consortium name="The Broad Institute Genomics Platform"/>
            <person name="Cuomo C.A."/>
            <person name="White T.C."/>
            <person name="Graser Y."/>
            <person name="Martinez-Rossi N."/>
            <person name="Heitman J."/>
            <person name="Young S.K."/>
            <person name="Zeng Q."/>
            <person name="Gargeya S."/>
            <person name="Abouelleil A."/>
            <person name="Alvarado L."/>
            <person name="Chapman S.B."/>
            <person name="Gainer-Dewar J."/>
            <person name="Goldberg J."/>
            <person name="Griggs A."/>
            <person name="Gujja S."/>
            <person name="Hansen M."/>
            <person name="Howarth C."/>
            <person name="Imamovic A."/>
            <person name="Larimer J."/>
            <person name="Martinez D."/>
            <person name="Murphy C."/>
            <person name="Pearson M.D."/>
            <person name="Persinoti G."/>
            <person name="Poon T."/>
            <person name="Priest M."/>
            <person name="Roberts A.D."/>
            <person name="Saif S."/>
            <person name="Shea T.D."/>
            <person name="Sykes S.N."/>
            <person name="Wortman J."/>
            <person name="Nusbaum C."/>
            <person name="Birren B."/>
        </authorList>
    </citation>
    <scope>NUCLEOTIDE SEQUENCE [LARGE SCALE GENOMIC DNA]</scope>
    <source>
        <strain evidence="2">CBS 288.86</strain>
    </source>
</reference>
<accession>A0A022W560</accession>
<dbReference type="Proteomes" id="UP000023758">
    <property type="component" value="Unassembled WGS sequence"/>
</dbReference>
<dbReference type="HOGENOM" id="CLU_2387747_0_0_1"/>
<dbReference type="EMBL" id="KK207816">
    <property type="protein sequence ID" value="EZF53472.1"/>
    <property type="molecule type" value="Genomic_DNA"/>
</dbReference>
<keyword evidence="1" id="KW-0812">Transmembrane</keyword>
<protein>
    <submittedName>
        <fullName evidence="2">Uncharacterized protein</fullName>
    </submittedName>
</protein>
<gene>
    <name evidence="2" type="ORF">H103_03566</name>
</gene>
<name>A0A022W560_TRIRU</name>
<keyword evidence="1" id="KW-0472">Membrane</keyword>